<reference evidence="1 2" key="1">
    <citation type="submission" date="2019-02" db="EMBL/GenBank/DDBJ databases">
        <authorList>
            <consortium name="Pathogen Informatics"/>
        </authorList>
    </citation>
    <scope>NUCLEOTIDE SEQUENCE [LARGE SCALE GENOMIC DNA]</scope>
    <source>
        <strain evidence="2">clo34</strain>
    </source>
</reference>
<proteinExistence type="predicted"/>
<accession>A0AB74QG58</accession>
<evidence type="ECO:0000313" key="1">
    <source>
        <dbReference type="EMBL" id="VFD35806.1"/>
    </source>
</evidence>
<protein>
    <recommendedName>
        <fullName evidence="3">Antitoxin VbhA domain-containing protein</fullName>
    </recommendedName>
</protein>
<gene>
    <name evidence="1" type="ORF">SAMEA1402399_03705</name>
</gene>
<sequence length="69" mass="8087">MKDYSIKNTTKKERKEIAAGALGLCMIDSKEPSKEMKEIVNKYVEGEKEISEIQKEVLEMYKKRYKRGN</sequence>
<evidence type="ECO:0000313" key="2">
    <source>
        <dbReference type="Proteomes" id="UP000411588"/>
    </source>
</evidence>
<dbReference type="InterPro" id="IPR033788">
    <property type="entry name" value="VbhA-like"/>
</dbReference>
<organism evidence="1 2">
    <name type="scientific">Clostridioides difficile</name>
    <name type="common">Peptoclostridium difficile</name>
    <dbReference type="NCBI Taxonomy" id="1496"/>
    <lineage>
        <taxon>Bacteria</taxon>
        <taxon>Bacillati</taxon>
        <taxon>Bacillota</taxon>
        <taxon>Clostridia</taxon>
        <taxon>Peptostreptococcales</taxon>
        <taxon>Peptostreptococcaceae</taxon>
        <taxon>Clostridioides</taxon>
    </lineage>
</organism>
<dbReference type="Gene3D" id="1.10.8.1050">
    <property type="entry name" value="Antitoxin VbhA-like"/>
    <property type="match status" value="1"/>
</dbReference>
<dbReference type="CDD" id="cd11586">
    <property type="entry name" value="VbhA_like"/>
    <property type="match status" value="1"/>
</dbReference>
<dbReference type="AlphaFoldDB" id="A0AB74QG58"/>
<evidence type="ECO:0008006" key="3">
    <source>
        <dbReference type="Google" id="ProtNLM"/>
    </source>
</evidence>
<dbReference type="EMBL" id="CAADAN010000019">
    <property type="protein sequence ID" value="VFD35806.1"/>
    <property type="molecule type" value="Genomic_DNA"/>
</dbReference>
<name>A0AB74QG58_CLODI</name>
<dbReference type="RefSeq" id="WP_096269262.1">
    <property type="nucleotide sequence ID" value="NZ_BDSN01000032.1"/>
</dbReference>
<comment type="caution">
    <text evidence="1">The sequence shown here is derived from an EMBL/GenBank/DDBJ whole genome shotgun (WGS) entry which is preliminary data.</text>
</comment>
<dbReference type="Proteomes" id="UP000411588">
    <property type="component" value="Unassembled WGS sequence"/>
</dbReference>
<dbReference type="InterPro" id="IPR043038">
    <property type="entry name" value="VbhA_sf"/>
</dbReference>